<dbReference type="KEGG" id="aman:B6F84_01695"/>
<gene>
    <name evidence="1" type="ORF">B6F84_01695</name>
</gene>
<dbReference type="EMBL" id="CP020477">
    <property type="protein sequence ID" value="ARM77013.1"/>
    <property type="molecule type" value="Genomic_DNA"/>
</dbReference>
<dbReference type="PANTHER" id="PTHR37460">
    <property type="entry name" value="ENDONUCLEASE III"/>
    <property type="match status" value="1"/>
</dbReference>
<proteinExistence type="predicted"/>
<dbReference type="RefSeq" id="WP_148690616.1">
    <property type="nucleotide sequence ID" value="NZ_CP020477.1"/>
</dbReference>
<evidence type="ECO:0000313" key="1">
    <source>
        <dbReference type="EMBL" id="ARM77013.1"/>
    </source>
</evidence>
<dbReference type="AlphaFoldDB" id="A0A1W6K397"/>
<dbReference type="InterPro" id="IPR002837">
    <property type="entry name" value="DUF123"/>
</dbReference>
<evidence type="ECO:0000313" key="2">
    <source>
        <dbReference type="Proteomes" id="UP000193404"/>
    </source>
</evidence>
<dbReference type="PANTHER" id="PTHR37460:SF1">
    <property type="entry name" value="ENDONUCLEASE III"/>
    <property type="match status" value="1"/>
</dbReference>
<organism evidence="1 2">
    <name type="scientific">Acidianus manzaensis</name>
    <dbReference type="NCBI Taxonomy" id="282676"/>
    <lineage>
        <taxon>Archaea</taxon>
        <taxon>Thermoproteota</taxon>
        <taxon>Thermoprotei</taxon>
        <taxon>Sulfolobales</taxon>
        <taxon>Sulfolobaceae</taxon>
        <taxon>Acidianus</taxon>
    </lineage>
</organism>
<dbReference type="Pfam" id="PF01986">
    <property type="entry name" value="DUF123"/>
    <property type="match status" value="1"/>
</dbReference>
<dbReference type="GeneID" id="41589592"/>
<accession>A0A1W6K397</accession>
<dbReference type="Proteomes" id="UP000193404">
    <property type="component" value="Chromosome"/>
</dbReference>
<keyword evidence="2" id="KW-1185">Reference proteome</keyword>
<name>A0A1W6K397_9CREN</name>
<sequence length="125" mass="14570">MNKYKGYLVFFFCEDHSIMMRSKKFVIKKGYYAYVGSCSKNCSKRVSRHLSNKKERLHWHIDYLSTVCQPLSVIVLPKGEKEIAKQLASFPGVKNFGNTDDKSVYTHLFNVEINDIIKLLRSKEL</sequence>
<dbReference type="STRING" id="282676.B6F84_01695"/>
<protein>
    <recommendedName>
        <fullName evidence="3">Endonuclease</fullName>
    </recommendedName>
</protein>
<dbReference type="CDD" id="cd10441">
    <property type="entry name" value="GIY-YIG_COG1833"/>
    <property type="match status" value="1"/>
</dbReference>
<evidence type="ECO:0008006" key="3">
    <source>
        <dbReference type="Google" id="ProtNLM"/>
    </source>
</evidence>
<reference evidence="1 2" key="1">
    <citation type="submission" date="2017-03" db="EMBL/GenBank/DDBJ databases">
        <title>Sulfur activation and transportation mechanism of thermophilic Archaea Acidianus manzaensis YN-25.</title>
        <authorList>
            <person name="Ma Y."/>
            <person name="Yang Y."/>
            <person name="Xia J."/>
        </authorList>
    </citation>
    <scope>NUCLEOTIDE SEQUENCE [LARGE SCALE GENOMIC DNA]</scope>
    <source>
        <strain evidence="1 2">YN-25</strain>
    </source>
</reference>